<organism evidence="2 3">
    <name type="scientific">Stutzerimonas zhaodongensis</name>
    <dbReference type="NCBI Taxonomy" id="1176257"/>
    <lineage>
        <taxon>Bacteria</taxon>
        <taxon>Pseudomonadati</taxon>
        <taxon>Pseudomonadota</taxon>
        <taxon>Gammaproteobacteria</taxon>
        <taxon>Pseudomonadales</taxon>
        <taxon>Pseudomonadaceae</taxon>
        <taxon>Stutzerimonas</taxon>
    </lineage>
</organism>
<dbReference type="AlphaFoldDB" id="A0A365PRA6"/>
<name>A0A365PRA6_9GAMM</name>
<keyword evidence="1" id="KW-1133">Transmembrane helix</keyword>
<dbReference type="RefSeq" id="WP_128121557.1">
    <property type="nucleotide sequence ID" value="NZ_CP076683.1"/>
</dbReference>
<sequence>MSNQSSQAFECRWRASGPLLAIYLVMLLLAVSALLILPVPFWLRMFGLLLCVLHAAWAIPSRLLFCRRCSWLGLRHDQNGWSLWSRERGWEPVQVLPDSIALPLVVVLRFRQPDNWFARGLCIPQGVMAAEQHRRLRLRLKFSRRRWAVPG</sequence>
<accession>A0A365PRA6</accession>
<feature type="transmembrane region" description="Helical" evidence="1">
    <location>
        <begin position="45"/>
        <end position="65"/>
    </location>
</feature>
<evidence type="ECO:0000313" key="3">
    <source>
        <dbReference type="Proteomes" id="UP000252554"/>
    </source>
</evidence>
<dbReference type="Pfam" id="PF07254">
    <property type="entry name" value="Cpta_toxin"/>
    <property type="match status" value="1"/>
</dbReference>
<reference evidence="2 3" key="1">
    <citation type="submission" date="2018-06" db="EMBL/GenBank/DDBJ databases">
        <title>Whole genome sequencing of four bacterial strains from South Shetland trench revealing bio-synthetic gene clusters.</title>
        <authorList>
            <person name="Abdel-Mageed W.M."/>
            <person name="Lehri B."/>
            <person name="Jarmusch S.A."/>
            <person name="Miranda K."/>
            <person name="Goodfellow M."/>
            <person name="Jaspars M."/>
            <person name="Karlyshev A.V."/>
        </authorList>
    </citation>
    <scope>NUCLEOTIDE SEQUENCE [LARGE SCALE GENOMIC DNA]</scope>
    <source>
        <strain evidence="2 3">SST2</strain>
    </source>
</reference>
<evidence type="ECO:0000256" key="1">
    <source>
        <dbReference type="SAM" id="Phobius"/>
    </source>
</evidence>
<gene>
    <name evidence="2" type="ORF">DQ403_18955</name>
</gene>
<dbReference type="Proteomes" id="UP000252554">
    <property type="component" value="Unassembled WGS sequence"/>
</dbReference>
<keyword evidence="1" id="KW-0812">Transmembrane</keyword>
<dbReference type="InterPro" id="IPR009883">
    <property type="entry name" value="YgfX"/>
</dbReference>
<protein>
    <recommendedName>
        <fullName evidence="4">Toxin CptA</fullName>
    </recommendedName>
</protein>
<comment type="caution">
    <text evidence="2">The sequence shown here is derived from an EMBL/GenBank/DDBJ whole genome shotgun (WGS) entry which is preliminary data.</text>
</comment>
<feature type="transmembrane region" description="Helical" evidence="1">
    <location>
        <begin position="20"/>
        <end position="39"/>
    </location>
</feature>
<proteinExistence type="predicted"/>
<evidence type="ECO:0008006" key="4">
    <source>
        <dbReference type="Google" id="ProtNLM"/>
    </source>
</evidence>
<keyword evidence="1" id="KW-0472">Membrane</keyword>
<dbReference type="EMBL" id="QNTV01000019">
    <property type="protein sequence ID" value="RBA53832.1"/>
    <property type="molecule type" value="Genomic_DNA"/>
</dbReference>
<evidence type="ECO:0000313" key="2">
    <source>
        <dbReference type="EMBL" id="RBA53832.1"/>
    </source>
</evidence>